<dbReference type="SUPFAM" id="SSF52047">
    <property type="entry name" value="RNI-like"/>
    <property type="match status" value="1"/>
</dbReference>
<evidence type="ECO:0000313" key="1">
    <source>
        <dbReference type="EMBL" id="GAX18840.1"/>
    </source>
</evidence>
<accession>A0A1Z5JXU7</accession>
<evidence type="ECO:0000313" key="2">
    <source>
        <dbReference type="Proteomes" id="UP000198406"/>
    </source>
</evidence>
<comment type="caution">
    <text evidence="1">The sequence shown here is derived from an EMBL/GenBank/DDBJ whole genome shotgun (WGS) entry which is preliminary data.</text>
</comment>
<dbReference type="EMBL" id="BDSP01000132">
    <property type="protein sequence ID" value="GAX18840.1"/>
    <property type="molecule type" value="Genomic_DNA"/>
</dbReference>
<proteinExistence type="predicted"/>
<gene>
    <name evidence="1" type="ORF">FisN_26Hu142</name>
</gene>
<organism evidence="1 2">
    <name type="scientific">Fistulifera solaris</name>
    <name type="common">Oleaginous diatom</name>
    <dbReference type="NCBI Taxonomy" id="1519565"/>
    <lineage>
        <taxon>Eukaryota</taxon>
        <taxon>Sar</taxon>
        <taxon>Stramenopiles</taxon>
        <taxon>Ochrophyta</taxon>
        <taxon>Bacillariophyta</taxon>
        <taxon>Bacillariophyceae</taxon>
        <taxon>Bacillariophycidae</taxon>
        <taxon>Naviculales</taxon>
        <taxon>Naviculaceae</taxon>
        <taxon>Fistulifera</taxon>
    </lineage>
</organism>
<name>A0A1Z5JXU7_FISSO</name>
<sequence length="1379" mass="156392">MDENEAFGPLLSLIPPHLRTPEQKAHWSGRDNPLDSPPTYTLLRNPRNLSELNAHNRLAIWRESNSTLTYVMPRGERPFPQHHRCYLLLQFCDIDLCLDIVGPTTCDIAETAAFFLSLQGASEGALKVESDCNSHCYFKYCPDHSHFLEPMLELSPTRHVTLKNMKLNAQQSTILATRPYPVQLTLAGEDFFDDGEISSSALAEANTFDIKAKKLSLTIQKEGLSFPIDGMNSLMRHVAKVDHLKELKLYLIIQSEGDREPVFVPDCFVEELMKAVFANPHLQVLDVDMHTSCDLVDWKPHMECLLQALKDHKGLRTLKISVFDFDFGSNFQLLREFLSAKRDATVLDRRFYGRIIRGRVVCVQSLLSGFTKTCRGATIGPIVAGSNCLDASCLARWDEGGEAPTYKLQRDPVELEEFKQYNHGVVIWRENDTLTFIAPYNNDSYASDDSLRSLSLEFYALHLTLHIVGETEAAVTETAEYFLSFETLTDEPSTLEVSGDSFGVNLSTISALCFKRMLEMDPLRVLEFQQVTFSAEQSMLLATYATRLRLEQCMFEDEGTAFVDALESRQSAFSLLRMEGAIPFNEDNLKRLFEVEVIDRLDFPYNEGNEISCQVFSAKVNSLVLYIYFTPSMVIDLASVNITAKKLTLDLDVEDCETFPAEPILSLFRRFSAFKHFEEIRIDMSVSDFDTEIIPSCVAYALANVIVFNTDLQILELNGHTNWDEHVATLLHALKHHKGIRALELRIFDEDIAFGVDFIHLRELLFCNRDITVFDGGGEIITDGCFIDALYSLNRFFRGSEGLVVEAAVSRVLLVPTALAEAASNDFQKSALLLAHHVDVLFELIQVALLYEVEEADDQLGSSSRRSSKLRREIFRDWFRFATFRPKSQRMLCIVLVIMAENENHGASFDAASVHRVRWRVGRGSRLLEFRHLFQKPASLEELNGYEQMMYRRDNGAITYILPGTQFYNFPKSNDTFLPLKFSDKGPRLLISCDSDDAVSKTVEFFMSLLDPMKHYVQIGETGYYFNVCCLQTCCLMRIIDAAQSLHVRFQSTTLSVSQAVALAKGPHPARLTFDECYFPDGGTTFVDALLDRLSPFHSFALKRCEGFSDGNMGRLFESGMIDHLTLPSLDPHLCLYAFSAKVKSLEFDVPSAILPFAIARSFDMSATQLSLTIRHIGHSFPTEVTHSWWRRMAHNNQMTKLKVGLIFVVDRFHEKIQVPDSVVVEILRAVVANCNLQLLDLCTFFGFLNWASHLTTFFEYIKHHKSLHTFGINVYESDFGPNFSLLRQLLTENRNITVIDQYGCPYTDGRSIDQLYSLNRFFRGSACLAVEPSLDRLSLVATALIESVSRNYQRSALLLANHADVLCELVPFVEMDED</sequence>
<reference evidence="1 2" key="1">
    <citation type="journal article" date="2015" name="Plant Cell">
        <title>Oil accumulation by the oleaginous diatom Fistulifera solaris as revealed by the genome and transcriptome.</title>
        <authorList>
            <person name="Tanaka T."/>
            <person name="Maeda Y."/>
            <person name="Veluchamy A."/>
            <person name="Tanaka M."/>
            <person name="Abida H."/>
            <person name="Marechal E."/>
            <person name="Bowler C."/>
            <person name="Muto M."/>
            <person name="Sunaga Y."/>
            <person name="Tanaka M."/>
            <person name="Yoshino T."/>
            <person name="Taniguchi T."/>
            <person name="Fukuda Y."/>
            <person name="Nemoto M."/>
            <person name="Matsumoto M."/>
            <person name="Wong P.S."/>
            <person name="Aburatani S."/>
            <person name="Fujibuchi W."/>
        </authorList>
    </citation>
    <scope>NUCLEOTIDE SEQUENCE [LARGE SCALE GENOMIC DNA]</scope>
    <source>
        <strain evidence="1 2">JPCC DA0580</strain>
    </source>
</reference>
<protein>
    <submittedName>
        <fullName evidence="1">Uncharacterized protein</fullName>
    </submittedName>
</protein>
<dbReference type="InParanoid" id="A0A1Z5JXU7"/>
<dbReference type="Proteomes" id="UP000198406">
    <property type="component" value="Unassembled WGS sequence"/>
</dbReference>
<keyword evidence="2" id="KW-1185">Reference proteome</keyword>